<dbReference type="Proteomes" id="UP001500840">
    <property type="component" value="Unassembled WGS sequence"/>
</dbReference>
<gene>
    <name evidence="2" type="ORF">GCM10023156_14190</name>
</gene>
<evidence type="ECO:0000313" key="2">
    <source>
        <dbReference type="EMBL" id="GAA4449526.1"/>
    </source>
</evidence>
<reference evidence="3" key="1">
    <citation type="journal article" date="2019" name="Int. J. Syst. Evol. Microbiol.">
        <title>The Global Catalogue of Microorganisms (GCM) 10K type strain sequencing project: providing services to taxonomists for standard genome sequencing and annotation.</title>
        <authorList>
            <consortium name="The Broad Institute Genomics Platform"/>
            <consortium name="The Broad Institute Genome Sequencing Center for Infectious Disease"/>
            <person name="Wu L."/>
            <person name="Ma J."/>
        </authorList>
    </citation>
    <scope>NUCLEOTIDE SEQUENCE [LARGE SCALE GENOMIC DNA]</scope>
    <source>
        <strain evidence="3">JCM 17759</strain>
    </source>
</reference>
<keyword evidence="3" id="KW-1185">Reference proteome</keyword>
<sequence length="283" mass="30155">MNRQTLTKVLMTTSFIVCMTMQSDAQQINASHLFGNHSYCGHVIDLISQHGVNNTFNRGSTFHSSPFGHVVIPDCEIGDLQIVEVHQHEHLDSACGPTFAVVIQNQSTRSVCGFHVTAVAVFGHICPTSPNATVKTDKIEAGESLEVLVTLPIEALAMGNRNGQVIGFQRLVVAIDSFDELMESDEANNLKAFDAASIPVVSVSVTTTVETESVSTIQSGSVQNAQPSAVNAIPQSEASQIDSVQNGQNELPHSEPDVDSLRSAIKMLDTNNATSDVAAANGI</sequence>
<feature type="compositionally biased region" description="Polar residues" evidence="1">
    <location>
        <begin position="238"/>
        <end position="251"/>
    </location>
</feature>
<dbReference type="RefSeq" id="WP_345320686.1">
    <property type="nucleotide sequence ID" value="NZ_BAABGA010000018.1"/>
</dbReference>
<accession>A0ABP8MHJ1</accession>
<evidence type="ECO:0008006" key="4">
    <source>
        <dbReference type="Google" id="ProtNLM"/>
    </source>
</evidence>
<evidence type="ECO:0000313" key="3">
    <source>
        <dbReference type="Proteomes" id="UP001500840"/>
    </source>
</evidence>
<comment type="caution">
    <text evidence="2">The sequence shown here is derived from an EMBL/GenBank/DDBJ whole genome shotgun (WGS) entry which is preliminary data.</text>
</comment>
<dbReference type="Gene3D" id="2.60.40.10">
    <property type="entry name" value="Immunoglobulins"/>
    <property type="match status" value="1"/>
</dbReference>
<proteinExistence type="predicted"/>
<dbReference type="EMBL" id="BAABGA010000018">
    <property type="protein sequence ID" value="GAA4449526.1"/>
    <property type="molecule type" value="Genomic_DNA"/>
</dbReference>
<protein>
    <recommendedName>
        <fullName evidence="4">Secreted protein</fullName>
    </recommendedName>
</protein>
<name>A0ABP8MHJ1_9BACT</name>
<feature type="region of interest" description="Disordered" evidence="1">
    <location>
        <begin position="238"/>
        <end position="257"/>
    </location>
</feature>
<dbReference type="InterPro" id="IPR013783">
    <property type="entry name" value="Ig-like_fold"/>
</dbReference>
<evidence type="ECO:0000256" key="1">
    <source>
        <dbReference type="SAM" id="MobiDB-lite"/>
    </source>
</evidence>
<organism evidence="2 3">
    <name type="scientific">Novipirellula rosea</name>
    <dbReference type="NCBI Taxonomy" id="1031540"/>
    <lineage>
        <taxon>Bacteria</taxon>
        <taxon>Pseudomonadati</taxon>
        <taxon>Planctomycetota</taxon>
        <taxon>Planctomycetia</taxon>
        <taxon>Pirellulales</taxon>
        <taxon>Pirellulaceae</taxon>
        <taxon>Novipirellula</taxon>
    </lineage>
</organism>